<organism evidence="3 4">
    <name type="scientific">Mycolicibacter nonchromogenicus</name>
    <name type="common">Mycobacterium nonchromogenicum</name>
    <dbReference type="NCBI Taxonomy" id="1782"/>
    <lineage>
        <taxon>Bacteria</taxon>
        <taxon>Bacillati</taxon>
        <taxon>Actinomycetota</taxon>
        <taxon>Actinomycetes</taxon>
        <taxon>Mycobacteriales</taxon>
        <taxon>Mycobacteriaceae</taxon>
        <taxon>Mycolicibacter</taxon>
    </lineage>
</organism>
<keyword evidence="1" id="KW-0812">Transmembrane</keyword>
<name>A0A1X1Z8W1_MYCNO</name>
<dbReference type="Proteomes" id="UP000193108">
    <property type="component" value="Unassembled WGS sequence"/>
</dbReference>
<gene>
    <name evidence="3" type="ORF">AWC18_13395</name>
</gene>
<evidence type="ECO:0000256" key="1">
    <source>
        <dbReference type="SAM" id="Phobius"/>
    </source>
</evidence>
<keyword evidence="1" id="KW-0472">Membrane</keyword>
<comment type="caution">
    <text evidence="3">The sequence shown here is derived from an EMBL/GenBank/DDBJ whole genome shotgun (WGS) entry which is preliminary data.</text>
</comment>
<feature type="transmembrane region" description="Helical" evidence="1">
    <location>
        <begin position="33"/>
        <end position="53"/>
    </location>
</feature>
<dbReference type="EMBL" id="LQPI01000048">
    <property type="protein sequence ID" value="ORW19843.1"/>
    <property type="molecule type" value="Genomic_DNA"/>
</dbReference>
<evidence type="ECO:0000313" key="4">
    <source>
        <dbReference type="Proteomes" id="UP000193108"/>
    </source>
</evidence>
<protein>
    <recommendedName>
        <fullName evidence="2">SPW repeat-containing integral membrane domain-containing protein</fullName>
    </recommendedName>
</protein>
<dbReference type="AlphaFoldDB" id="A0A1X1Z8W1"/>
<sequence length="147" mass="15583">MSTVHSSIEHHPDLLALRARYDRAAESMTAQGTFGLTLLAAVYGAVSPWVAGFDATTRLAVNNLVVGLCVAFLACGMAAALDRMHGLAWTLPVFGAWFIASPWILTDGSPSTAMIWSNVITGAVMTVLGLNAAYFGMRARSESARHA</sequence>
<proteinExistence type="predicted"/>
<feature type="transmembrane region" description="Helical" evidence="1">
    <location>
        <begin position="59"/>
        <end position="80"/>
    </location>
</feature>
<dbReference type="InterPro" id="IPR005530">
    <property type="entry name" value="SPW"/>
</dbReference>
<dbReference type="RefSeq" id="WP_085139040.1">
    <property type="nucleotide sequence ID" value="NZ_LQPI01000048.1"/>
</dbReference>
<feature type="domain" description="SPW repeat-containing integral membrane" evidence="2">
    <location>
        <begin position="35"/>
        <end position="130"/>
    </location>
</feature>
<keyword evidence="1" id="KW-1133">Transmembrane helix</keyword>
<accession>A0A1X1Z8W1</accession>
<feature type="transmembrane region" description="Helical" evidence="1">
    <location>
        <begin position="111"/>
        <end position="135"/>
    </location>
</feature>
<dbReference type="Pfam" id="PF03779">
    <property type="entry name" value="SPW"/>
    <property type="match status" value="1"/>
</dbReference>
<reference evidence="3 4" key="1">
    <citation type="submission" date="2016-01" db="EMBL/GenBank/DDBJ databases">
        <title>The new phylogeny of the genus Mycobacterium.</title>
        <authorList>
            <person name="Tarcisio F."/>
            <person name="Conor M."/>
            <person name="Antonella G."/>
            <person name="Elisabetta G."/>
            <person name="Giulia F.S."/>
            <person name="Sara T."/>
            <person name="Anna F."/>
            <person name="Clotilde B."/>
            <person name="Roberto B."/>
            <person name="Veronica D.S."/>
            <person name="Fabio R."/>
            <person name="Monica P."/>
            <person name="Olivier J."/>
            <person name="Enrico T."/>
            <person name="Nicola S."/>
        </authorList>
    </citation>
    <scope>NUCLEOTIDE SEQUENCE [LARGE SCALE GENOMIC DNA]</scope>
    <source>
        <strain evidence="3 4">DSM 44164</strain>
    </source>
</reference>
<evidence type="ECO:0000259" key="2">
    <source>
        <dbReference type="Pfam" id="PF03779"/>
    </source>
</evidence>
<evidence type="ECO:0000313" key="3">
    <source>
        <dbReference type="EMBL" id="ORW19843.1"/>
    </source>
</evidence>
<dbReference type="STRING" id="1782.AWC18_13395"/>
<keyword evidence="4" id="KW-1185">Reference proteome</keyword>